<keyword evidence="2" id="KW-0238">DNA-binding</keyword>
<dbReference type="InterPro" id="IPR001789">
    <property type="entry name" value="Sig_transdc_resp-reg_receiver"/>
</dbReference>
<accession>K6YGQ3</accession>
<dbReference type="RefSeq" id="WP_007616085.1">
    <property type="nucleotide sequence ID" value="NZ_BAEO01000006.1"/>
</dbReference>
<keyword evidence="4" id="KW-0597">Phosphoprotein</keyword>
<proteinExistence type="predicted"/>
<evidence type="ECO:0000259" key="6">
    <source>
        <dbReference type="PROSITE" id="PS50110"/>
    </source>
</evidence>
<dbReference type="CDD" id="cd17537">
    <property type="entry name" value="REC_FixJ"/>
    <property type="match status" value="1"/>
</dbReference>
<comment type="caution">
    <text evidence="7">The sequence shown here is derived from an EMBL/GenBank/DDBJ whole genome shotgun (WGS) entry which is preliminary data.</text>
</comment>
<dbReference type="PANTHER" id="PTHR44688:SF16">
    <property type="entry name" value="DNA-BINDING TRANSCRIPTIONAL ACTIVATOR DEVR_DOSR"/>
    <property type="match status" value="1"/>
</dbReference>
<dbReference type="Pfam" id="PF00072">
    <property type="entry name" value="Response_reg"/>
    <property type="match status" value="1"/>
</dbReference>
<dbReference type="PRINTS" id="PR00038">
    <property type="entry name" value="HTHLUXR"/>
</dbReference>
<dbReference type="InterPro" id="IPR000792">
    <property type="entry name" value="Tscrpt_reg_LuxR_C"/>
</dbReference>
<dbReference type="InterPro" id="IPR016032">
    <property type="entry name" value="Sig_transdc_resp-reg_C-effctor"/>
</dbReference>
<feature type="modified residue" description="4-aspartylphosphate" evidence="4">
    <location>
        <position position="67"/>
    </location>
</feature>
<dbReference type="Proteomes" id="UP000006327">
    <property type="component" value="Unassembled WGS sequence"/>
</dbReference>
<keyword evidence="8" id="KW-1185">Reference proteome</keyword>
<gene>
    <name evidence="7" type="primary">nodW</name>
    <name evidence="7" type="ORF">GARC_0340</name>
</gene>
<dbReference type="GO" id="GO:0003677">
    <property type="term" value="F:DNA binding"/>
    <property type="evidence" value="ECO:0007669"/>
    <property type="project" value="UniProtKB-KW"/>
</dbReference>
<evidence type="ECO:0000313" key="8">
    <source>
        <dbReference type="Proteomes" id="UP000006327"/>
    </source>
</evidence>
<organism evidence="7 8">
    <name type="scientific">Paraglaciecola arctica BSs20135</name>
    <dbReference type="NCBI Taxonomy" id="493475"/>
    <lineage>
        <taxon>Bacteria</taxon>
        <taxon>Pseudomonadati</taxon>
        <taxon>Pseudomonadota</taxon>
        <taxon>Gammaproteobacteria</taxon>
        <taxon>Alteromonadales</taxon>
        <taxon>Alteromonadaceae</taxon>
        <taxon>Paraglaciecola</taxon>
    </lineage>
</organism>
<dbReference type="PROSITE" id="PS50043">
    <property type="entry name" value="HTH_LUXR_2"/>
    <property type="match status" value="1"/>
</dbReference>
<dbReference type="GO" id="GO:0000160">
    <property type="term" value="P:phosphorelay signal transduction system"/>
    <property type="evidence" value="ECO:0007669"/>
    <property type="project" value="InterPro"/>
</dbReference>
<dbReference type="GO" id="GO:0006355">
    <property type="term" value="P:regulation of DNA-templated transcription"/>
    <property type="evidence" value="ECO:0007669"/>
    <property type="project" value="InterPro"/>
</dbReference>
<dbReference type="SUPFAM" id="SSF46894">
    <property type="entry name" value="C-terminal effector domain of the bipartite response regulators"/>
    <property type="match status" value="1"/>
</dbReference>
<name>K6YGQ3_9ALTE</name>
<dbReference type="eggNOG" id="COG4566">
    <property type="taxonomic scope" value="Bacteria"/>
</dbReference>
<evidence type="ECO:0000256" key="2">
    <source>
        <dbReference type="ARBA" id="ARBA00023125"/>
    </source>
</evidence>
<dbReference type="PROSITE" id="PS50110">
    <property type="entry name" value="RESPONSE_REGULATORY"/>
    <property type="match status" value="1"/>
</dbReference>
<dbReference type="InterPro" id="IPR011006">
    <property type="entry name" value="CheY-like_superfamily"/>
</dbReference>
<dbReference type="AlphaFoldDB" id="K6YGQ3"/>
<dbReference type="STRING" id="493475.GARC_0340"/>
<dbReference type="PROSITE" id="PS00622">
    <property type="entry name" value="HTH_LUXR_1"/>
    <property type="match status" value="1"/>
</dbReference>
<dbReference type="Pfam" id="PF00196">
    <property type="entry name" value="GerE"/>
    <property type="match status" value="1"/>
</dbReference>
<dbReference type="EMBL" id="BAEO01000006">
    <property type="protein sequence ID" value="GAC17322.1"/>
    <property type="molecule type" value="Genomic_DNA"/>
</dbReference>
<evidence type="ECO:0000256" key="4">
    <source>
        <dbReference type="PROSITE-ProRule" id="PRU00169"/>
    </source>
</evidence>
<dbReference type="SMART" id="SM00448">
    <property type="entry name" value="REC"/>
    <property type="match status" value="1"/>
</dbReference>
<dbReference type="SUPFAM" id="SSF52172">
    <property type="entry name" value="CheY-like"/>
    <property type="match status" value="1"/>
</dbReference>
<keyword evidence="3" id="KW-0804">Transcription</keyword>
<dbReference type="CDD" id="cd06170">
    <property type="entry name" value="LuxR_C_like"/>
    <property type="match status" value="1"/>
</dbReference>
<sequence length="216" mass="24094">MKNNQTESLSTSPMVHVVDDDEAVLDAVGMLLDSIGQRNTCYKDAQVFLEAYNSADFDNHNGCIMLDMRMPVISGIECQHRLEQMGCSMPIIFVTGHGDVPTAVEAMKQGAIEFIQKPFREQQLIDAIQKALQINLKSQKRIEKVQETQAKLKLLTNREVQILEAVVSGKANKVIAIELHLSQRTVEIHRAHVMEKMGVKSLAELVKIVIDASPTE</sequence>
<keyword evidence="1" id="KW-0805">Transcription regulation</keyword>
<feature type="domain" description="Response regulatory" evidence="6">
    <location>
        <begin position="14"/>
        <end position="132"/>
    </location>
</feature>
<protein>
    <submittedName>
        <fullName evidence="7">Nodulation protein W</fullName>
    </submittedName>
</protein>
<dbReference type="PANTHER" id="PTHR44688">
    <property type="entry name" value="DNA-BINDING TRANSCRIPTIONAL ACTIVATOR DEVR_DOSR"/>
    <property type="match status" value="1"/>
</dbReference>
<dbReference type="SMART" id="SM00421">
    <property type="entry name" value="HTH_LUXR"/>
    <property type="match status" value="1"/>
</dbReference>
<dbReference type="Gene3D" id="1.10.10.10">
    <property type="entry name" value="Winged helix-like DNA-binding domain superfamily/Winged helix DNA-binding domain"/>
    <property type="match status" value="1"/>
</dbReference>
<evidence type="ECO:0000256" key="3">
    <source>
        <dbReference type="ARBA" id="ARBA00023163"/>
    </source>
</evidence>
<feature type="domain" description="HTH luxR-type" evidence="5">
    <location>
        <begin position="148"/>
        <end position="213"/>
    </location>
</feature>
<reference evidence="7 8" key="1">
    <citation type="journal article" date="2017" name="Antonie Van Leeuwenhoek">
        <title>Rhizobium rhizosphaerae sp. nov., a novel species isolated from rice rhizosphere.</title>
        <authorList>
            <person name="Zhao J.J."/>
            <person name="Zhang J."/>
            <person name="Zhang R.J."/>
            <person name="Zhang C.W."/>
            <person name="Yin H.Q."/>
            <person name="Zhang X.X."/>
        </authorList>
    </citation>
    <scope>NUCLEOTIDE SEQUENCE [LARGE SCALE GENOMIC DNA]</scope>
    <source>
        <strain evidence="7 8">BSs20135</strain>
    </source>
</reference>
<evidence type="ECO:0000313" key="7">
    <source>
        <dbReference type="EMBL" id="GAC17322.1"/>
    </source>
</evidence>
<dbReference type="InterPro" id="IPR036388">
    <property type="entry name" value="WH-like_DNA-bd_sf"/>
</dbReference>
<dbReference type="OrthoDB" id="9802186at2"/>
<dbReference type="Gene3D" id="3.40.50.2300">
    <property type="match status" value="1"/>
</dbReference>
<evidence type="ECO:0000259" key="5">
    <source>
        <dbReference type="PROSITE" id="PS50043"/>
    </source>
</evidence>
<evidence type="ECO:0000256" key="1">
    <source>
        <dbReference type="ARBA" id="ARBA00023015"/>
    </source>
</evidence>